<dbReference type="GO" id="GO:0008483">
    <property type="term" value="F:transaminase activity"/>
    <property type="evidence" value="ECO:0007669"/>
    <property type="project" value="UniProtKB-KW"/>
</dbReference>
<dbReference type="PANTHER" id="PTHR45688">
    <property type="match status" value="1"/>
</dbReference>
<evidence type="ECO:0000313" key="6">
    <source>
        <dbReference type="Proteomes" id="UP000269157"/>
    </source>
</evidence>
<evidence type="ECO:0000256" key="3">
    <source>
        <dbReference type="ARBA" id="ARBA00022898"/>
    </source>
</evidence>
<evidence type="ECO:0000256" key="4">
    <source>
        <dbReference type="RuleBase" id="RU003560"/>
    </source>
</evidence>
<dbReference type="SUPFAM" id="SSF53383">
    <property type="entry name" value="PLP-dependent transferases"/>
    <property type="match status" value="1"/>
</dbReference>
<dbReference type="InterPro" id="IPR015424">
    <property type="entry name" value="PyrdxlP-dep_Trfase"/>
</dbReference>
<dbReference type="Proteomes" id="UP000269157">
    <property type="component" value="Unassembled WGS sequence"/>
</dbReference>
<reference evidence="5 6" key="1">
    <citation type="submission" date="2018-10" db="EMBL/GenBank/DDBJ databases">
        <title>Genomic Encyclopedia of Archaeal and Bacterial Type Strains, Phase II (KMG-II): from individual species to whole genera.</title>
        <authorList>
            <person name="Goeker M."/>
        </authorList>
    </citation>
    <scope>NUCLEOTIDE SEQUENCE [LARGE SCALE GENOMIC DNA]</scope>
    <source>
        <strain evidence="5 6">DSM 29466</strain>
    </source>
</reference>
<keyword evidence="5" id="KW-0032">Aminotransferase</keyword>
<comment type="similarity">
    <text evidence="2 4">Belongs to the class-III pyridoxal-phosphate-dependent aminotransferase family.</text>
</comment>
<dbReference type="InterPro" id="IPR049704">
    <property type="entry name" value="Aminotrans_3_PPA_site"/>
</dbReference>
<dbReference type="AlphaFoldDB" id="A0A497VG29"/>
<proteinExistence type="inferred from homology"/>
<dbReference type="Gene3D" id="3.40.640.10">
    <property type="entry name" value="Type I PLP-dependent aspartate aminotransferase-like (Major domain)"/>
    <property type="match status" value="1"/>
</dbReference>
<dbReference type="CDD" id="cd00610">
    <property type="entry name" value="OAT_like"/>
    <property type="match status" value="1"/>
</dbReference>
<evidence type="ECO:0000256" key="1">
    <source>
        <dbReference type="ARBA" id="ARBA00001933"/>
    </source>
</evidence>
<gene>
    <name evidence="5" type="ORF">BCF46_2955</name>
</gene>
<dbReference type="InterPro" id="IPR015422">
    <property type="entry name" value="PyrdxlP-dep_Trfase_small"/>
</dbReference>
<sequence>MMTTDLLARRERLLGPNVPIFYDEPVHLVRGEGVWLWDADGKKYLDCYNNVPHVGHCHPHVVEAITRQAMTLNTHTRYLHEGILDYTERLTATLSHDLSQLIMVCTGSEANDIALRMAQAMTGKTGIIATDNTYHGNTLATSQLSTRRPPIGGYPRHVRLVPAPDSVRPVGGTLEGQSQAFAENVQRAIEELEAEGCGFSGFMLCPSFANEGIPAIAPGFLDPTVEVVRRAGGLLLCDEVQPGFGRIGVNFWGHDWLGFSPDVVTVGKPMANGHPAAAVVARPDIMATFRTAFGYFNTFGGNPVSCAAAMATMDVIEADGLQENARVVGAYALQRLKRIEHPLKAEARGLGLFFGIEFVLDDGTPATDFAAQVVERMREGGVLMNRIGRDMNTLKMRPPMPFGIEHADLAMDLLEETLREVPCDT</sequence>
<keyword evidence="6" id="KW-1185">Reference proteome</keyword>
<dbReference type="Gene3D" id="3.90.1150.10">
    <property type="entry name" value="Aspartate Aminotransferase, domain 1"/>
    <property type="match status" value="1"/>
</dbReference>
<protein>
    <submittedName>
        <fullName evidence="5">4-aminobutyrate aminotransferase-like enzyme</fullName>
    </submittedName>
</protein>
<dbReference type="InterPro" id="IPR015421">
    <property type="entry name" value="PyrdxlP-dep_Trfase_major"/>
</dbReference>
<dbReference type="EMBL" id="RCCE01000005">
    <property type="protein sequence ID" value="RLJ41167.1"/>
    <property type="molecule type" value="Genomic_DNA"/>
</dbReference>
<dbReference type="GO" id="GO:0030170">
    <property type="term" value="F:pyridoxal phosphate binding"/>
    <property type="evidence" value="ECO:0007669"/>
    <property type="project" value="InterPro"/>
</dbReference>
<evidence type="ECO:0000313" key="5">
    <source>
        <dbReference type="EMBL" id="RLJ41167.1"/>
    </source>
</evidence>
<evidence type="ECO:0000256" key="2">
    <source>
        <dbReference type="ARBA" id="ARBA00008954"/>
    </source>
</evidence>
<comment type="cofactor">
    <cofactor evidence="1">
        <name>pyridoxal 5'-phosphate</name>
        <dbReference type="ChEBI" id="CHEBI:597326"/>
    </cofactor>
</comment>
<accession>A0A497VG29</accession>
<keyword evidence="3 4" id="KW-0663">Pyridoxal phosphate</keyword>
<dbReference type="PIRSF" id="PIRSF000521">
    <property type="entry name" value="Transaminase_4ab_Lys_Orn"/>
    <property type="match status" value="1"/>
</dbReference>
<dbReference type="PROSITE" id="PS00600">
    <property type="entry name" value="AA_TRANSFER_CLASS_3"/>
    <property type="match status" value="1"/>
</dbReference>
<keyword evidence="5" id="KW-0808">Transferase</keyword>
<organism evidence="5 6">
    <name type="scientific">Litoreibacter meonggei</name>
    <dbReference type="NCBI Taxonomy" id="1049199"/>
    <lineage>
        <taxon>Bacteria</taxon>
        <taxon>Pseudomonadati</taxon>
        <taxon>Pseudomonadota</taxon>
        <taxon>Alphaproteobacteria</taxon>
        <taxon>Rhodobacterales</taxon>
        <taxon>Roseobacteraceae</taxon>
        <taxon>Litoreibacter</taxon>
    </lineage>
</organism>
<comment type="caution">
    <text evidence="5">The sequence shown here is derived from an EMBL/GenBank/DDBJ whole genome shotgun (WGS) entry which is preliminary data.</text>
</comment>
<dbReference type="InterPro" id="IPR005814">
    <property type="entry name" value="Aminotrans_3"/>
</dbReference>
<dbReference type="Pfam" id="PF00202">
    <property type="entry name" value="Aminotran_3"/>
    <property type="match status" value="1"/>
</dbReference>
<name>A0A497VG29_9RHOB</name>
<dbReference type="PANTHER" id="PTHR45688:SF13">
    <property type="entry name" value="ALANINE--GLYOXYLATE AMINOTRANSFERASE 2-LIKE"/>
    <property type="match status" value="1"/>
</dbReference>